<evidence type="ECO:0000313" key="1">
    <source>
        <dbReference type="EMBL" id="SFS12163.1"/>
    </source>
</evidence>
<accession>A0A1I6M967</accession>
<evidence type="ECO:0000313" key="2">
    <source>
        <dbReference type="Proteomes" id="UP000199062"/>
    </source>
</evidence>
<proteinExistence type="predicted"/>
<sequence>MRDGSPTRRGFLAAAGTTLLAGCGSLEQLGEDDRETVYAHELPQAAEDGDVEPILGEDVPVDIERTVLDERRQRVTELLDTLPMAFGPADVPNGYVRERLVGAAEDATEYVDDARTAETRLSALESLREARCQARYAATGWAFVDEELTESAVQADHEAAVDDAESLESDHEYVGTDPVDAALVHARVERNLRLVLDNEPPSIYARESPLLTVAEWGEHAETARARVADSRYLYDRFTSSLPDDPGTVEETLDAAAESLAADLRERREELPPEPTEDDYDLVDRLRYDLRDEVEWSAERVTEAQGPASAVLAATDGLTDSLAFDRFKERVDDGESFGAESVADVRETRTTALDAIRTALSESPRPALARPVLAEAAWTVAWADESLGRFHGEVDVRRLDDPMERYATATLRARSVPTAVEQVVDVLGG</sequence>
<dbReference type="EMBL" id="FOZK01000005">
    <property type="protein sequence ID" value="SFS12163.1"/>
    <property type="molecule type" value="Genomic_DNA"/>
</dbReference>
<dbReference type="PROSITE" id="PS51257">
    <property type="entry name" value="PROKAR_LIPOPROTEIN"/>
    <property type="match status" value="1"/>
</dbReference>
<keyword evidence="2" id="KW-1185">Reference proteome</keyword>
<dbReference type="AlphaFoldDB" id="A0A1I6M967"/>
<gene>
    <name evidence="1" type="ORF">SAMN05216559_4028</name>
</gene>
<protein>
    <submittedName>
        <fullName evidence="1">Uncharacterized protein</fullName>
    </submittedName>
</protein>
<dbReference type="Proteomes" id="UP000199062">
    <property type="component" value="Unassembled WGS sequence"/>
</dbReference>
<name>A0A1I6M967_9EURY</name>
<organism evidence="1 2">
    <name type="scientific">Halomicrobium zhouii</name>
    <dbReference type="NCBI Taxonomy" id="767519"/>
    <lineage>
        <taxon>Archaea</taxon>
        <taxon>Methanobacteriati</taxon>
        <taxon>Methanobacteriota</taxon>
        <taxon>Stenosarchaea group</taxon>
        <taxon>Halobacteria</taxon>
        <taxon>Halobacteriales</taxon>
        <taxon>Haloarculaceae</taxon>
        <taxon>Halomicrobium</taxon>
    </lineage>
</organism>
<dbReference type="OrthoDB" id="350675at2157"/>
<reference evidence="1 2" key="1">
    <citation type="submission" date="2016-10" db="EMBL/GenBank/DDBJ databases">
        <authorList>
            <person name="de Groot N.N."/>
        </authorList>
    </citation>
    <scope>NUCLEOTIDE SEQUENCE [LARGE SCALE GENOMIC DNA]</scope>
    <source>
        <strain evidence="1 2">CGMCC 1.10457</strain>
    </source>
</reference>
<dbReference type="RefSeq" id="WP_089819093.1">
    <property type="nucleotide sequence ID" value="NZ_FOZK01000005.1"/>
</dbReference>
<dbReference type="STRING" id="767519.SAMN05216559_4028"/>